<accession>A0A4V6IMK8</accession>
<dbReference type="KEGG" id="mtun:MTUNDRAET4_1891"/>
<protein>
    <submittedName>
        <fullName evidence="1">Uncharacterized protein</fullName>
    </submittedName>
</protein>
<proteinExistence type="predicted"/>
<reference evidence="1 2" key="1">
    <citation type="submission" date="2019-03" db="EMBL/GenBank/DDBJ databases">
        <authorList>
            <person name="Kox A.R. M."/>
        </authorList>
    </citation>
    <scope>NUCLEOTIDE SEQUENCE [LARGE SCALE GENOMIC DNA]</scope>
    <source>
        <strain evidence="1">MTUNDRAET4 annotated genome</strain>
    </source>
</reference>
<evidence type="ECO:0000313" key="2">
    <source>
        <dbReference type="Proteomes" id="UP000294360"/>
    </source>
</evidence>
<evidence type="ECO:0000313" key="1">
    <source>
        <dbReference type="EMBL" id="VFU08784.1"/>
    </source>
</evidence>
<dbReference type="AlphaFoldDB" id="A0A4V6IMK8"/>
<dbReference type="EMBL" id="LR536450">
    <property type="protein sequence ID" value="VFU08784.1"/>
    <property type="molecule type" value="Genomic_DNA"/>
</dbReference>
<name>A0A4V6IMK8_METTU</name>
<organism evidence="1 2">
    <name type="scientific">Methylocella tundrae</name>
    <dbReference type="NCBI Taxonomy" id="227605"/>
    <lineage>
        <taxon>Bacteria</taxon>
        <taxon>Pseudomonadati</taxon>
        <taxon>Pseudomonadota</taxon>
        <taxon>Alphaproteobacteria</taxon>
        <taxon>Hyphomicrobiales</taxon>
        <taxon>Beijerinckiaceae</taxon>
        <taxon>Methylocella</taxon>
    </lineage>
</organism>
<gene>
    <name evidence="1" type="ORF">MTUNDRAET4_1891</name>
</gene>
<dbReference type="Proteomes" id="UP000294360">
    <property type="component" value="Chromosome"/>
</dbReference>
<sequence length="59" mass="6887">MTRPRRKTRFNHVFSDVLLTFSCDDRSHMMLVPRTPCLFYSPAAPLFVRRMIDTGVSLV</sequence>